<keyword evidence="7 11" id="KW-0862">Zinc</keyword>
<evidence type="ECO:0000259" key="12">
    <source>
        <dbReference type="SMART" id="SM00228"/>
    </source>
</evidence>
<comment type="caution">
    <text evidence="13">The sequence shown here is derived from an EMBL/GenBank/DDBJ whole genome shotgun (WGS) entry which is preliminary data.</text>
</comment>
<evidence type="ECO:0000256" key="6">
    <source>
        <dbReference type="ARBA" id="ARBA00022801"/>
    </source>
</evidence>
<dbReference type="GO" id="GO:0016020">
    <property type="term" value="C:membrane"/>
    <property type="evidence" value="ECO:0007669"/>
    <property type="project" value="UniProtKB-SubCell"/>
</dbReference>
<dbReference type="EMBL" id="JAPMLE010000001">
    <property type="protein sequence ID" value="MDR8523077.1"/>
    <property type="molecule type" value="Genomic_DNA"/>
</dbReference>
<reference evidence="13" key="2">
    <citation type="submission" date="2022-11" db="EMBL/GenBank/DDBJ databases">
        <title>Prophages regulate Shewanella fidelis motility and biofilm formation: implications for gut colonization dynamics in Ciona robusta.</title>
        <authorList>
            <person name="Natarajan O."/>
            <person name="Gibboney S.L."/>
            <person name="Young M.N."/>
            <person name="Lim S.J."/>
            <person name="Pluta N."/>
            <person name="Atkinson C.G.F."/>
            <person name="Leigh B.A."/>
            <person name="Liberti A."/>
            <person name="Kees E."/>
            <person name="Breitbart M."/>
            <person name="Gralnick J."/>
            <person name="Dishaw L.J."/>
        </authorList>
    </citation>
    <scope>NUCLEOTIDE SEQUENCE</scope>
    <source>
        <strain evidence="13">3313</strain>
    </source>
</reference>
<evidence type="ECO:0000256" key="3">
    <source>
        <dbReference type="ARBA" id="ARBA00007931"/>
    </source>
</evidence>
<dbReference type="RefSeq" id="WP_310654199.1">
    <property type="nucleotide sequence ID" value="NZ_JAPMLA010000003.1"/>
</dbReference>
<dbReference type="Gene3D" id="2.30.42.10">
    <property type="match status" value="2"/>
</dbReference>
<comment type="similarity">
    <text evidence="3 11">Belongs to the peptidase M50B family.</text>
</comment>
<dbReference type="PANTHER" id="PTHR42837">
    <property type="entry name" value="REGULATOR OF SIGMA-E PROTEASE RSEP"/>
    <property type="match status" value="1"/>
</dbReference>
<evidence type="ECO:0000313" key="16">
    <source>
        <dbReference type="Proteomes" id="UP001271263"/>
    </source>
</evidence>
<gene>
    <name evidence="13" type="primary">rseP</name>
    <name evidence="13" type="ORF">OS133_05180</name>
    <name evidence="14" type="ORF">OS134_09140</name>
</gene>
<sequence>MIDFLWNLGSFVVALGILIAAHEYGHFWVARKCGVKVERFSIGFGKAIWRKTGQDGTEYVIAMIPLGGYVKMLDERVEDVPEELKEQAFNRKSVWQRIAIVSAGPIANFLFAIVALYAMYLIGVPAIKPVIDSTIAGTPAAQIVVKEPMQVMAVGGQKVRDWEEVNLALAGHIGDSEVEITLAPLERLEGSDSGQHYILNTKDWQVNPEKQLPITAIGLGMFRPSVLPELAMVSKDGAAGLAGLAVGDTLVAINGEKYTDWPRFVEIIQNSANKLVSITVRRDGEQLSFDVTPKSRENAAGKLEGVIGVAPTAQPWPDNMKVQLEYGFFESFPVAVDKTWQLVSVSIKMIGKLFTGDVSVKNLSGPISIAQGAGNSADVGLVYFLGFLALISVNLGIINLLPLPVLDGGHLLYYFIEVITGRPVPEKVQEIGFRIGAALLLMLMSVALFNDFSRL</sequence>
<keyword evidence="8 11" id="KW-1133">Transmembrane helix</keyword>
<evidence type="ECO:0000256" key="7">
    <source>
        <dbReference type="ARBA" id="ARBA00022833"/>
    </source>
</evidence>
<evidence type="ECO:0000313" key="14">
    <source>
        <dbReference type="EMBL" id="MDW4824218.1"/>
    </source>
</evidence>
<dbReference type="Pfam" id="PF02163">
    <property type="entry name" value="Peptidase_M50"/>
    <property type="match status" value="1"/>
</dbReference>
<keyword evidence="4 13" id="KW-0645">Protease</keyword>
<dbReference type="SUPFAM" id="SSF50156">
    <property type="entry name" value="PDZ domain-like"/>
    <property type="match status" value="2"/>
</dbReference>
<reference evidence="14 16" key="1">
    <citation type="journal article" date="2022" name="bioRxiv">
        <title>Prophages regulate Shewanella fidelis 3313 motility and biofilm formation: implications for gut colonization dynamics in Ciona robusta.</title>
        <authorList>
            <person name="Natarajan O."/>
            <person name="Gibboney S.L."/>
            <person name="Young M.N."/>
            <person name="Lim S.J."/>
            <person name="Pluta N."/>
            <person name="Atkinson C.G."/>
            <person name="Leigh B.A."/>
            <person name="Liberti A."/>
            <person name="Kees E.D."/>
            <person name="Breitbart M."/>
            <person name="Gralnick J.A."/>
            <person name="Dishaw L.J."/>
        </authorList>
    </citation>
    <scope>NUCLEOTIDE SEQUENCE [LARGE SCALE GENOMIC DNA]</scope>
    <source>
        <strain evidence="14 16">JG4066</strain>
    </source>
</reference>
<evidence type="ECO:0000313" key="15">
    <source>
        <dbReference type="Proteomes" id="UP001259340"/>
    </source>
</evidence>
<keyword evidence="5 11" id="KW-0812">Transmembrane</keyword>
<evidence type="ECO:0000256" key="4">
    <source>
        <dbReference type="ARBA" id="ARBA00022670"/>
    </source>
</evidence>
<dbReference type="GO" id="GO:0006508">
    <property type="term" value="P:proteolysis"/>
    <property type="evidence" value="ECO:0007669"/>
    <property type="project" value="UniProtKB-KW"/>
</dbReference>
<proteinExistence type="inferred from homology"/>
<accession>A0AAW8NK54</accession>
<dbReference type="GO" id="GO:0004222">
    <property type="term" value="F:metalloendopeptidase activity"/>
    <property type="evidence" value="ECO:0007669"/>
    <property type="project" value="InterPro"/>
</dbReference>
<evidence type="ECO:0000256" key="9">
    <source>
        <dbReference type="ARBA" id="ARBA00023049"/>
    </source>
</evidence>
<keyword evidence="6 11" id="KW-0378">Hydrolase</keyword>
<name>A0AAW8NK54_9GAMM</name>
<dbReference type="CDD" id="cd06163">
    <property type="entry name" value="S2P-M50_PDZ_RseP-like"/>
    <property type="match status" value="2"/>
</dbReference>
<protein>
    <recommendedName>
        <fullName evidence="11">Zinc metalloprotease</fullName>
        <ecNumber evidence="11">3.4.24.-</ecNumber>
    </recommendedName>
</protein>
<dbReference type="PANTHER" id="PTHR42837:SF2">
    <property type="entry name" value="MEMBRANE METALLOPROTEASE ARASP2, CHLOROPLASTIC-RELATED"/>
    <property type="match status" value="1"/>
</dbReference>
<dbReference type="Pfam" id="PF17820">
    <property type="entry name" value="PDZ_6"/>
    <property type="match status" value="1"/>
</dbReference>
<evidence type="ECO:0000256" key="1">
    <source>
        <dbReference type="ARBA" id="ARBA00001947"/>
    </source>
</evidence>
<dbReference type="InterPro" id="IPR041489">
    <property type="entry name" value="PDZ_6"/>
</dbReference>
<keyword evidence="10 11" id="KW-0472">Membrane</keyword>
<organism evidence="13 15">
    <name type="scientific">Shewanella fidelis</name>
    <dbReference type="NCBI Taxonomy" id="173509"/>
    <lineage>
        <taxon>Bacteria</taxon>
        <taxon>Pseudomonadati</taxon>
        <taxon>Pseudomonadota</taxon>
        <taxon>Gammaproteobacteria</taxon>
        <taxon>Alteromonadales</taxon>
        <taxon>Shewanellaceae</taxon>
        <taxon>Shewanella</taxon>
    </lineage>
</organism>
<evidence type="ECO:0000256" key="5">
    <source>
        <dbReference type="ARBA" id="ARBA00022692"/>
    </source>
</evidence>
<evidence type="ECO:0000256" key="8">
    <source>
        <dbReference type="ARBA" id="ARBA00022989"/>
    </source>
</evidence>
<feature type="transmembrane region" description="Helical" evidence="11">
    <location>
        <begin position="381"/>
        <end position="401"/>
    </location>
</feature>
<feature type="transmembrane region" description="Helical" evidence="11">
    <location>
        <begin position="98"/>
        <end position="122"/>
    </location>
</feature>
<keyword evidence="9 11" id="KW-0482">Metalloprotease</keyword>
<keyword evidence="11" id="KW-0479">Metal-binding</keyword>
<dbReference type="InterPro" id="IPR036034">
    <property type="entry name" value="PDZ_sf"/>
</dbReference>
<dbReference type="GO" id="GO:0046872">
    <property type="term" value="F:metal ion binding"/>
    <property type="evidence" value="ECO:0007669"/>
    <property type="project" value="UniProtKB-KW"/>
</dbReference>
<feature type="domain" description="PDZ" evidence="12">
    <location>
        <begin position="210"/>
        <end position="284"/>
    </location>
</feature>
<evidence type="ECO:0000256" key="2">
    <source>
        <dbReference type="ARBA" id="ARBA00004141"/>
    </source>
</evidence>
<feature type="domain" description="PDZ" evidence="12">
    <location>
        <begin position="107"/>
        <end position="186"/>
    </location>
</feature>
<dbReference type="NCBIfam" id="TIGR00054">
    <property type="entry name" value="RIP metalloprotease RseP"/>
    <property type="match status" value="1"/>
</dbReference>
<dbReference type="EC" id="3.4.24.-" evidence="11"/>
<dbReference type="InterPro" id="IPR008915">
    <property type="entry name" value="Peptidase_M50"/>
</dbReference>
<dbReference type="InterPro" id="IPR004387">
    <property type="entry name" value="Pept_M50_Zn"/>
</dbReference>
<dbReference type="Proteomes" id="UP001271263">
    <property type="component" value="Unassembled WGS sequence"/>
</dbReference>
<dbReference type="AlphaFoldDB" id="A0AAW8NK54"/>
<evidence type="ECO:0000313" key="13">
    <source>
        <dbReference type="EMBL" id="MDR8523077.1"/>
    </source>
</evidence>
<keyword evidence="16" id="KW-1185">Reference proteome</keyword>
<comment type="cofactor">
    <cofactor evidence="1 11">
        <name>Zn(2+)</name>
        <dbReference type="ChEBI" id="CHEBI:29105"/>
    </cofactor>
</comment>
<feature type="transmembrane region" description="Helical" evidence="11">
    <location>
        <begin position="6"/>
        <end position="29"/>
    </location>
</feature>
<evidence type="ECO:0000256" key="11">
    <source>
        <dbReference type="RuleBase" id="RU362031"/>
    </source>
</evidence>
<dbReference type="NCBIfam" id="NF008046">
    <property type="entry name" value="PRK10779.1"/>
    <property type="match status" value="1"/>
</dbReference>
<dbReference type="EMBL" id="JAPMLD010000003">
    <property type="protein sequence ID" value="MDW4824218.1"/>
    <property type="molecule type" value="Genomic_DNA"/>
</dbReference>
<dbReference type="SMART" id="SM00228">
    <property type="entry name" value="PDZ"/>
    <property type="match status" value="2"/>
</dbReference>
<dbReference type="InterPro" id="IPR001478">
    <property type="entry name" value="PDZ"/>
</dbReference>
<feature type="transmembrane region" description="Helical" evidence="11">
    <location>
        <begin position="431"/>
        <end position="449"/>
    </location>
</feature>
<dbReference type="Proteomes" id="UP001259340">
    <property type="component" value="Unassembled WGS sequence"/>
</dbReference>
<evidence type="ECO:0000256" key="10">
    <source>
        <dbReference type="ARBA" id="ARBA00023136"/>
    </source>
</evidence>
<comment type="subcellular location">
    <subcellularLocation>
        <location evidence="2">Membrane</location>
        <topology evidence="2">Multi-pass membrane protein</topology>
    </subcellularLocation>
</comment>